<dbReference type="GO" id="GO:0006294">
    <property type="term" value="P:nucleotide-excision repair, preincision complex assembly"/>
    <property type="evidence" value="ECO:0007669"/>
    <property type="project" value="TreeGrafter"/>
</dbReference>
<dbReference type="GO" id="GO:0006367">
    <property type="term" value="P:transcription initiation at RNA polymerase II promoter"/>
    <property type="evidence" value="ECO:0007669"/>
    <property type="project" value="UniProtKB-UniRule"/>
</dbReference>
<protein>
    <recommendedName>
        <fullName evidence="8">General transcription and DNA repair factor IIH subunit TFB5</fullName>
    </recommendedName>
</protein>
<keyword evidence="4 8" id="KW-0805">Transcription regulation</keyword>
<comment type="similarity">
    <text evidence="2 8">Belongs to the TFB5 family.</text>
</comment>
<dbReference type="PANTHER" id="PTHR28580:SF1">
    <property type="entry name" value="GENERAL TRANSCRIPTION FACTOR IIH SUBUNIT 5"/>
    <property type="match status" value="1"/>
</dbReference>
<name>A0A6A6CUU8_ZASCE</name>
<dbReference type="InterPro" id="IPR009400">
    <property type="entry name" value="TFIIH_TTDA/Tfb5"/>
</dbReference>
<keyword evidence="5 8" id="KW-0804">Transcription</keyword>
<dbReference type="GeneID" id="54558278"/>
<dbReference type="Proteomes" id="UP000799537">
    <property type="component" value="Unassembled WGS sequence"/>
</dbReference>
<keyword evidence="3 8" id="KW-0227">DNA damage</keyword>
<evidence type="ECO:0000256" key="3">
    <source>
        <dbReference type="ARBA" id="ARBA00022763"/>
    </source>
</evidence>
<keyword evidence="10" id="KW-1185">Reference proteome</keyword>
<dbReference type="InterPro" id="IPR035935">
    <property type="entry name" value="TFB5-like_sf"/>
</dbReference>
<comment type="function">
    <text evidence="8">In NER, TFIIH acts by opening DNA around the lesion to allow the excision of the damaged oligonucleotide and its replacement by a new DNA fragment. In transcription, TFIIH has an essential role in transcription initiation. When the pre-initiation complex (PIC) has been established, TFIIH is required for promoter opening and promoter escape.</text>
</comment>
<dbReference type="RefSeq" id="XP_033670857.1">
    <property type="nucleotide sequence ID" value="XM_033805006.1"/>
</dbReference>
<dbReference type="SUPFAM" id="SSF142897">
    <property type="entry name" value="TFB5-like"/>
    <property type="match status" value="1"/>
</dbReference>
<proteinExistence type="inferred from homology"/>
<sequence length="77" mass="8837">MERTVYNSSAGVLVKCDSSIKAIIMRINTENNHEIIIEDIDDEHVLVKSQRHDDLKRLLKEALKDTVKEPEESSESE</sequence>
<comment type="subunit">
    <text evidence="8">Component of the 7-subunit TFIIH core complex.</text>
</comment>
<reference evidence="9" key="1">
    <citation type="journal article" date="2020" name="Stud. Mycol.">
        <title>101 Dothideomycetes genomes: a test case for predicting lifestyles and emergence of pathogens.</title>
        <authorList>
            <person name="Haridas S."/>
            <person name="Albert R."/>
            <person name="Binder M."/>
            <person name="Bloem J."/>
            <person name="Labutti K."/>
            <person name="Salamov A."/>
            <person name="Andreopoulos B."/>
            <person name="Baker S."/>
            <person name="Barry K."/>
            <person name="Bills G."/>
            <person name="Bluhm B."/>
            <person name="Cannon C."/>
            <person name="Castanera R."/>
            <person name="Culley D."/>
            <person name="Daum C."/>
            <person name="Ezra D."/>
            <person name="Gonzalez J."/>
            <person name="Henrissat B."/>
            <person name="Kuo A."/>
            <person name="Liang C."/>
            <person name="Lipzen A."/>
            <person name="Lutzoni F."/>
            <person name="Magnuson J."/>
            <person name="Mondo S."/>
            <person name="Nolan M."/>
            <person name="Ohm R."/>
            <person name="Pangilinan J."/>
            <person name="Park H.-J."/>
            <person name="Ramirez L."/>
            <person name="Alfaro M."/>
            <person name="Sun H."/>
            <person name="Tritt A."/>
            <person name="Yoshinaga Y."/>
            <person name="Zwiers L.-H."/>
            <person name="Turgeon B."/>
            <person name="Goodwin S."/>
            <person name="Spatafora J."/>
            <person name="Crous P."/>
            <person name="Grigoriev I."/>
        </authorList>
    </citation>
    <scope>NUCLEOTIDE SEQUENCE</scope>
    <source>
        <strain evidence="9">ATCC 36951</strain>
    </source>
</reference>
<evidence type="ECO:0000313" key="10">
    <source>
        <dbReference type="Proteomes" id="UP000799537"/>
    </source>
</evidence>
<keyword evidence="6 8" id="KW-0234">DNA repair</keyword>
<dbReference type="SMART" id="SM01395">
    <property type="entry name" value="Tbf5"/>
    <property type="match status" value="1"/>
</dbReference>
<dbReference type="Pfam" id="PF06331">
    <property type="entry name" value="Tfb5"/>
    <property type="match status" value="1"/>
</dbReference>
<evidence type="ECO:0000256" key="8">
    <source>
        <dbReference type="RuleBase" id="RU368032"/>
    </source>
</evidence>
<evidence type="ECO:0000256" key="5">
    <source>
        <dbReference type="ARBA" id="ARBA00023163"/>
    </source>
</evidence>
<accession>A0A6A6CUU8</accession>
<gene>
    <name evidence="9" type="ORF">M409DRAFT_19583</name>
</gene>
<dbReference type="PANTHER" id="PTHR28580">
    <property type="entry name" value="GENERAL TRANSCRIPTION FACTOR IIH SUBUNIT 5"/>
    <property type="match status" value="1"/>
</dbReference>
<evidence type="ECO:0000256" key="1">
    <source>
        <dbReference type="ARBA" id="ARBA00004123"/>
    </source>
</evidence>
<keyword evidence="7 8" id="KW-0539">Nucleus</keyword>
<dbReference type="GO" id="GO:0005675">
    <property type="term" value="C:transcription factor TFIIH holo complex"/>
    <property type="evidence" value="ECO:0007669"/>
    <property type="project" value="TreeGrafter"/>
</dbReference>
<dbReference type="Gene3D" id="3.30.70.1220">
    <property type="entry name" value="TFB5-like"/>
    <property type="match status" value="1"/>
</dbReference>
<organism evidence="9 10">
    <name type="scientific">Zasmidium cellare ATCC 36951</name>
    <dbReference type="NCBI Taxonomy" id="1080233"/>
    <lineage>
        <taxon>Eukaryota</taxon>
        <taxon>Fungi</taxon>
        <taxon>Dikarya</taxon>
        <taxon>Ascomycota</taxon>
        <taxon>Pezizomycotina</taxon>
        <taxon>Dothideomycetes</taxon>
        <taxon>Dothideomycetidae</taxon>
        <taxon>Mycosphaerellales</taxon>
        <taxon>Mycosphaerellaceae</taxon>
        <taxon>Zasmidium</taxon>
    </lineage>
</organism>
<evidence type="ECO:0000256" key="2">
    <source>
        <dbReference type="ARBA" id="ARBA00007470"/>
    </source>
</evidence>
<dbReference type="GO" id="GO:0000439">
    <property type="term" value="C:transcription factor TFIIH core complex"/>
    <property type="evidence" value="ECO:0007669"/>
    <property type="project" value="UniProtKB-UniRule"/>
</dbReference>
<dbReference type="EMBL" id="ML993586">
    <property type="protein sequence ID" value="KAF2169968.1"/>
    <property type="molecule type" value="Genomic_DNA"/>
</dbReference>
<dbReference type="AlphaFoldDB" id="A0A6A6CUU8"/>
<evidence type="ECO:0000256" key="4">
    <source>
        <dbReference type="ARBA" id="ARBA00023015"/>
    </source>
</evidence>
<evidence type="ECO:0000313" key="9">
    <source>
        <dbReference type="EMBL" id="KAF2169968.1"/>
    </source>
</evidence>
<comment type="subcellular location">
    <subcellularLocation>
        <location evidence="1 8">Nucleus</location>
    </subcellularLocation>
</comment>
<evidence type="ECO:0000256" key="6">
    <source>
        <dbReference type="ARBA" id="ARBA00023204"/>
    </source>
</evidence>
<dbReference type="OrthoDB" id="354at2759"/>
<evidence type="ECO:0000256" key="7">
    <source>
        <dbReference type="ARBA" id="ARBA00023242"/>
    </source>
</evidence>